<dbReference type="Proteomes" id="UP000198215">
    <property type="component" value="Chromosome I"/>
</dbReference>
<accession>A0A1C5J921</accession>
<gene>
    <name evidence="1" type="ORF">GA0070614_4194</name>
</gene>
<evidence type="ECO:0000313" key="1">
    <source>
        <dbReference type="EMBL" id="SCG67114.1"/>
    </source>
</evidence>
<protein>
    <submittedName>
        <fullName evidence="1">Uncharacterized protein</fullName>
    </submittedName>
</protein>
<sequence>MAESEVMKRQLAAGMAFFGIVIGLAMCQDASVAAFGITISIVSAMALGAMRRGGAVKSGSGAVM</sequence>
<evidence type="ECO:0000313" key="2">
    <source>
        <dbReference type="Proteomes" id="UP000198215"/>
    </source>
</evidence>
<name>A0A1C5J921_9ACTN</name>
<reference evidence="2" key="1">
    <citation type="submission" date="2016-06" db="EMBL/GenBank/DDBJ databases">
        <authorList>
            <person name="Varghese N."/>
            <person name="Submissions Spin"/>
        </authorList>
    </citation>
    <scope>NUCLEOTIDE SEQUENCE [LARGE SCALE GENOMIC DNA]</scope>
    <source>
        <strain evidence="2">DSM 45161</strain>
    </source>
</reference>
<dbReference type="RefSeq" id="WP_088977534.1">
    <property type="nucleotide sequence ID" value="NZ_LT607753.1"/>
</dbReference>
<dbReference type="EMBL" id="LT607753">
    <property type="protein sequence ID" value="SCG67114.1"/>
    <property type="molecule type" value="Genomic_DNA"/>
</dbReference>
<dbReference type="AlphaFoldDB" id="A0A1C5J921"/>
<organism evidence="1 2">
    <name type="scientific">Micromonospora coxensis</name>
    <dbReference type="NCBI Taxonomy" id="356852"/>
    <lineage>
        <taxon>Bacteria</taxon>
        <taxon>Bacillati</taxon>
        <taxon>Actinomycetota</taxon>
        <taxon>Actinomycetes</taxon>
        <taxon>Micromonosporales</taxon>
        <taxon>Micromonosporaceae</taxon>
        <taxon>Micromonospora</taxon>
    </lineage>
</organism>
<keyword evidence="2" id="KW-1185">Reference proteome</keyword>
<proteinExistence type="predicted"/>